<dbReference type="InterPro" id="IPR001650">
    <property type="entry name" value="Helicase_C-like"/>
</dbReference>
<dbReference type="PANTHER" id="PTHR14950">
    <property type="entry name" value="DICER-RELATED"/>
    <property type="match status" value="1"/>
</dbReference>
<dbReference type="SUPFAM" id="SSF54768">
    <property type="entry name" value="dsRNA-binding domain-like"/>
    <property type="match status" value="1"/>
</dbReference>
<keyword evidence="5" id="KW-0067">ATP-binding</keyword>
<dbReference type="GO" id="GO:0005634">
    <property type="term" value="C:nucleus"/>
    <property type="evidence" value="ECO:0007669"/>
    <property type="project" value="TreeGrafter"/>
</dbReference>
<evidence type="ECO:0000256" key="7">
    <source>
        <dbReference type="SAM" id="MobiDB-lite"/>
    </source>
</evidence>
<dbReference type="GO" id="GO:0030422">
    <property type="term" value="P:siRNA processing"/>
    <property type="evidence" value="ECO:0007669"/>
    <property type="project" value="TreeGrafter"/>
</dbReference>
<dbReference type="InterPro" id="IPR005034">
    <property type="entry name" value="Dicer_dimerisation"/>
</dbReference>
<keyword evidence="1" id="KW-0677">Repeat</keyword>
<dbReference type="SMART" id="SM00487">
    <property type="entry name" value="DEXDc"/>
    <property type="match status" value="1"/>
</dbReference>
<evidence type="ECO:0008006" key="14">
    <source>
        <dbReference type="Google" id="ProtNLM"/>
    </source>
</evidence>
<dbReference type="HOGENOM" id="CLU_000907_4_6_1"/>
<keyword evidence="13" id="KW-1185">Reference proteome</keyword>
<dbReference type="SUPFAM" id="SSF52540">
    <property type="entry name" value="P-loop containing nucleoside triphosphate hydrolases"/>
    <property type="match status" value="1"/>
</dbReference>
<accession>A0A0D0DRR4</accession>
<dbReference type="EMBL" id="KN825504">
    <property type="protein sequence ID" value="KIK90541.1"/>
    <property type="molecule type" value="Genomic_DNA"/>
</dbReference>
<dbReference type="PROSITE" id="PS00517">
    <property type="entry name" value="RNASE_3_1"/>
    <property type="match status" value="1"/>
</dbReference>
<dbReference type="Gene3D" id="3.30.160.380">
    <property type="entry name" value="Dicer dimerisation domain"/>
    <property type="match status" value="1"/>
</dbReference>
<feature type="domain" description="Helicase C-terminal" evidence="10">
    <location>
        <begin position="393"/>
        <end position="576"/>
    </location>
</feature>
<dbReference type="Gene3D" id="3.40.50.300">
    <property type="entry name" value="P-loop containing nucleotide triphosphate hydrolases"/>
    <property type="match status" value="2"/>
</dbReference>
<dbReference type="InterPro" id="IPR027417">
    <property type="entry name" value="P-loop_NTPase"/>
</dbReference>
<feature type="domain" description="RNase III" evidence="8">
    <location>
        <begin position="1197"/>
        <end position="1381"/>
    </location>
</feature>
<protein>
    <recommendedName>
        <fullName evidence="14">P-loop containing nucleoside triphosphate hydrolase protein</fullName>
    </recommendedName>
</protein>
<dbReference type="GO" id="GO:0004386">
    <property type="term" value="F:helicase activity"/>
    <property type="evidence" value="ECO:0007669"/>
    <property type="project" value="UniProtKB-KW"/>
</dbReference>
<evidence type="ECO:0000256" key="3">
    <source>
        <dbReference type="ARBA" id="ARBA00022801"/>
    </source>
</evidence>
<dbReference type="Pfam" id="PF03368">
    <property type="entry name" value="Dicer_dimer"/>
    <property type="match status" value="1"/>
</dbReference>
<keyword evidence="2" id="KW-0547">Nucleotide-binding</keyword>
<gene>
    <name evidence="12" type="ORF">PAXRUDRAFT_831618</name>
</gene>
<keyword evidence="6" id="KW-0694">RNA-binding</keyword>
<dbReference type="GO" id="GO:0004525">
    <property type="term" value="F:ribonuclease III activity"/>
    <property type="evidence" value="ECO:0007669"/>
    <property type="project" value="InterPro"/>
</dbReference>
<dbReference type="CDD" id="cd18034">
    <property type="entry name" value="DEXHc_dicer"/>
    <property type="match status" value="1"/>
</dbReference>
<proteinExistence type="inferred from homology"/>
<dbReference type="PROSITE" id="PS51192">
    <property type="entry name" value="HELICASE_ATP_BIND_1"/>
    <property type="match status" value="1"/>
</dbReference>
<feature type="domain" description="Helicase ATP-binding" evidence="9">
    <location>
        <begin position="26"/>
        <end position="213"/>
    </location>
</feature>
<dbReference type="GO" id="GO:0005737">
    <property type="term" value="C:cytoplasm"/>
    <property type="evidence" value="ECO:0007669"/>
    <property type="project" value="TreeGrafter"/>
</dbReference>
<evidence type="ECO:0000256" key="5">
    <source>
        <dbReference type="ARBA" id="ARBA00022840"/>
    </source>
</evidence>
<dbReference type="GO" id="GO:0005524">
    <property type="term" value="F:ATP binding"/>
    <property type="evidence" value="ECO:0007669"/>
    <property type="project" value="UniProtKB-KW"/>
</dbReference>
<dbReference type="Proteomes" id="UP000054538">
    <property type="component" value="Unassembled WGS sequence"/>
</dbReference>
<dbReference type="PROSITE" id="PS51194">
    <property type="entry name" value="HELICASE_CTER"/>
    <property type="match status" value="1"/>
</dbReference>
<dbReference type="CDD" id="cd00593">
    <property type="entry name" value="RIBOc"/>
    <property type="match status" value="2"/>
</dbReference>
<feature type="domain" description="Dicer dsRNA-binding fold" evidence="11">
    <location>
        <begin position="598"/>
        <end position="710"/>
    </location>
</feature>
<dbReference type="Pfam" id="PF00270">
    <property type="entry name" value="DEAD"/>
    <property type="match status" value="1"/>
</dbReference>
<dbReference type="InterPro" id="IPR014001">
    <property type="entry name" value="Helicase_ATP-bd"/>
</dbReference>
<organism evidence="12 13">
    <name type="scientific">Paxillus rubicundulus Ve08.2h10</name>
    <dbReference type="NCBI Taxonomy" id="930991"/>
    <lineage>
        <taxon>Eukaryota</taxon>
        <taxon>Fungi</taxon>
        <taxon>Dikarya</taxon>
        <taxon>Basidiomycota</taxon>
        <taxon>Agaricomycotina</taxon>
        <taxon>Agaricomycetes</taxon>
        <taxon>Agaricomycetidae</taxon>
        <taxon>Boletales</taxon>
        <taxon>Paxilineae</taxon>
        <taxon>Paxillaceae</taxon>
        <taxon>Paxillus</taxon>
    </lineage>
</organism>
<reference evidence="13" key="2">
    <citation type="submission" date="2015-01" db="EMBL/GenBank/DDBJ databases">
        <title>Evolutionary Origins and Diversification of the Mycorrhizal Mutualists.</title>
        <authorList>
            <consortium name="DOE Joint Genome Institute"/>
            <consortium name="Mycorrhizal Genomics Consortium"/>
            <person name="Kohler A."/>
            <person name="Kuo A."/>
            <person name="Nagy L.G."/>
            <person name="Floudas D."/>
            <person name="Copeland A."/>
            <person name="Barry K.W."/>
            <person name="Cichocki N."/>
            <person name="Veneault-Fourrey C."/>
            <person name="LaButti K."/>
            <person name="Lindquist E.A."/>
            <person name="Lipzen A."/>
            <person name="Lundell T."/>
            <person name="Morin E."/>
            <person name="Murat C."/>
            <person name="Riley R."/>
            <person name="Ohm R."/>
            <person name="Sun H."/>
            <person name="Tunlid A."/>
            <person name="Henrissat B."/>
            <person name="Grigoriev I.V."/>
            <person name="Hibbett D.S."/>
            <person name="Martin F."/>
        </authorList>
    </citation>
    <scope>NUCLEOTIDE SEQUENCE [LARGE SCALE GENOMIC DNA]</scope>
    <source>
        <strain evidence="13">Ve08.2h10</strain>
    </source>
</reference>
<dbReference type="Pfam" id="PF00271">
    <property type="entry name" value="Helicase_C"/>
    <property type="match status" value="1"/>
</dbReference>
<dbReference type="SMART" id="SM00490">
    <property type="entry name" value="HELICc"/>
    <property type="match status" value="1"/>
</dbReference>
<evidence type="ECO:0000256" key="1">
    <source>
        <dbReference type="ARBA" id="ARBA00022737"/>
    </source>
</evidence>
<name>A0A0D0DRR4_9AGAM</name>
<dbReference type="SMART" id="SM00535">
    <property type="entry name" value="RIBOc"/>
    <property type="match status" value="2"/>
</dbReference>
<dbReference type="InterPro" id="IPR000999">
    <property type="entry name" value="RNase_III_dom"/>
</dbReference>
<dbReference type="SUPFAM" id="SSF69065">
    <property type="entry name" value="RNase III domain-like"/>
    <property type="match status" value="2"/>
</dbReference>
<dbReference type="InParanoid" id="A0A0D0DRR4"/>
<dbReference type="STRING" id="930991.A0A0D0DRR4"/>
<evidence type="ECO:0000259" key="11">
    <source>
        <dbReference type="PROSITE" id="PS51327"/>
    </source>
</evidence>
<dbReference type="PROSITE" id="PS51327">
    <property type="entry name" value="DICER_DSRBF"/>
    <property type="match status" value="1"/>
</dbReference>
<keyword evidence="4" id="KW-0347">Helicase</keyword>
<feature type="region of interest" description="Disordered" evidence="7">
    <location>
        <begin position="1106"/>
        <end position="1126"/>
    </location>
</feature>
<evidence type="ECO:0000313" key="12">
    <source>
        <dbReference type="EMBL" id="KIK90541.1"/>
    </source>
</evidence>
<evidence type="ECO:0000259" key="10">
    <source>
        <dbReference type="PROSITE" id="PS51194"/>
    </source>
</evidence>
<evidence type="ECO:0000256" key="4">
    <source>
        <dbReference type="ARBA" id="ARBA00022806"/>
    </source>
</evidence>
<dbReference type="InterPro" id="IPR036389">
    <property type="entry name" value="RNase_III_sf"/>
</dbReference>
<dbReference type="GO" id="GO:0003723">
    <property type="term" value="F:RNA binding"/>
    <property type="evidence" value="ECO:0007669"/>
    <property type="project" value="UniProtKB-UniRule"/>
</dbReference>
<evidence type="ECO:0000256" key="2">
    <source>
        <dbReference type="ARBA" id="ARBA00022741"/>
    </source>
</evidence>
<dbReference type="Pfam" id="PF00636">
    <property type="entry name" value="Ribonuclease_3"/>
    <property type="match status" value="2"/>
</dbReference>
<evidence type="ECO:0000256" key="6">
    <source>
        <dbReference type="PROSITE-ProRule" id="PRU00657"/>
    </source>
</evidence>
<sequence length="1481" mass="167511">MGDALDVATPSKVDEVPTTRSYQQEMLDASLVENIIVAQDTGSGKTHIAVLRMKIEFEREPHKVSWFIAPTVALCEQQHDVIKKAIGSVGLVHGGLEPKQWTDPNLWKDVLRKNRIIVSTPQVLLDALSHGYISLGREIGLLIFDEAHHANDDHPMNCIMRNFYFSLPVRQSIRTTRHGPVREERPMILGLTASPIFGGNAAMAFRTLEMNLDSIIRSPRHNRNELEAHVHRPVFKHVLYDSPPPYATCHLTSKNMQALKRVVDSMDINQDPFVLSLRGQLARMPPGQDRTRVDQKLSKTIQKQNSFTHKGLRDLLNTSHDICYDLGPWAADWYIQHVVEKALDNTSPYNELTTAWQAREKTYLIDHLKRINLTLVSYDHLSIENGISAKLRVLIQTLEEEKERSESFDEAYSGLIFVTRRDAVLALAAVLEHHPRTSGPESFRIGCLLGSSESAYRTVFLDITRKILREPQAKTLDDFRSGEKDLIVATAVAEEGLDIQACGNVIRWDVPNNMASWAQSRGRARRKRSSFVLMFESGGVDDARISQFVNLEREMVALYNADRQAVKVPPSLVDVGDVLELREFKVESTGALLTLQAAVSHLNHFCSVLPSTRNGGPLALYDIDPPDLPEGWHSLDPQQQNVPAYRGPYGCTLTLPKDLPPELRVYQVERIFLSKRLAHQHIAFNAYVRLYEAGLLNDHLLPLTSVVEPDLEEDVKNMLKDIEKRAGTASVTSQLNPWLPFSDEEVWWSTELEVDGLPPLTLFTRVKIPALGQDELPVLYHPHKGRLDVKISPARIVDLSPEELKLARQTTRRIFWSLCGSRMKWQHLDFAYLFNINTDPDSGTWRSRRNWSMNNQDNVDTERVHSANTEAFVSEHGYPSNITWVRDGRGFGKLYRFVGWHHEKLSEDGEAAIRAHSTYSRLENVEVTYPLLIVEPPHNRANFLLPRLVSHVEPKRFFLLPKYSYFELVSPTECEYSLIISSILRRLTVAMTVRSLRSAIFPRAPLAGIPSPYLTAAVSAPVAEDADNYQRLETLGDAVLKFVVATNLLSAYPLWHEGYLTRRKDHAVANSRLAKEAIRRSLFQWIIRTRFSPKRFKPLYLSQPDQPVNADEPADENNDDPVVGGGKTRKAIEELSTKMLADVVESLIGAAYLHGGFDLGISCAQFFGLGLEWNPLAKCVELALSRVQPTDEVSTQLINVERMLGYTFKRKLLLVESLTHASYQYDDRTVSYERMEFLGDALLDMVVTDILYRYPGRKYSPHDMHIRKSAVVNTHFLAYICLGRSLEVDASMPGPGPRGRVIVTPKTTQIHLFQCLQHSSSVLLETQRLTFSRFEKFKDEIEESLRTGGMFPWAALTRLQAPKVFSDMIESLIGATYLDSEGNMDTVRQLLRSLGILTCLERLIRDNVDVLHPVSRLSVWAARRQAKIEYDYKDEKGRVICTITVEGKEPVSAGALKRGHASQEEARFAAAEKAIAVWAVG</sequence>
<evidence type="ECO:0000259" key="9">
    <source>
        <dbReference type="PROSITE" id="PS51192"/>
    </source>
</evidence>
<evidence type="ECO:0000259" key="8">
    <source>
        <dbReference type="PROSITE" id="PS50142"/>
    </source>
</evidence>
<dbReference type="OrthoDB" id="416741at2759"/>
<feature type="domain" description="RNase III" evidence="8">
    <location>
        <begin position="980"/>
        <end position="1156"/>
    </location>
</feature>
<dbReference type="PANTHER" id="PTHR14950:SF37">
    <property type="entry name" value="ENDORIBONUCLEASE DICER"/>
    <property type="match status" value="1"/>
</dbReference>
<evidence type="ECO:0000313" key="13">
    <source>
        <dbReference type="Proteomes" id="UP000054538"/>
    </source>
</evidence>
<dbReference type="InterPro" id="IPR038248">
    <property type="entry name" value="Dicer_dimer_sf"/>
</dbReference>
<dbReference type="Gene3D" id="1.10.1520.10">
    <property type="entry name" value="Ribonuclease III domain"/>
    <property type="match status" value="2"/>
</dbReference>
<comment type="similarity">
    <text evidence="6">Belongs to the helicase family. Dicer subfamily.</text>
</comment>
<dbReference type="InterPro" id="IPR011545">
    <property type="entry name" value="DEAD/DEAH_box_helicase_dom"/>
</dbReference>
<reference evidence="12 13" key="1">
    <citation type="submission" date="2014-04" db="EMBL/GenBank/DDBJ databases">
        <authorList>
            <consortium name="DOE Joint Genome Institute"/>
            <person name="Kuo A."/>
            <person name="Kohler A."/>
            <person name="Jargeat P."/>
            <person name="Nagy L.G."/>
            <person name="Floudas D."/>
            <person name="Copeland A."/>
            <person name="Barry K.W."/>
            <person name="Cichocki N."/>
            <person name="Veneault-Fourrey C."/>
            <person name="LaButti K."/>
            <person name="Lindquist E.A."/>
            <person name="Lipzen A."/>
            <person name="Lundell T."/>
            <person name="Morin E."/>
            <person name="Murat C."/>
            <person name="Sun H."/>
            <person name="Tunlid A."/>
            <person name="Henrissat B."/>
            <person name="Grigoriev I.V."/>
            <person name="Hibbett D.S."/>
            <person name="Martin F."/>
            <person name="Nordberg H.P."/>
            <person name="Cantor M.N."/>
            <person name="Hua S.X."/>
        </authorList>
    </citation>
    <scope>NUCLEOTIDE SEQUENCE [LARGE SCALE GENOMIC DNA]</scope>
    <source>
        <strain evidence="12 13">Ve08.2h10</strain>
    </source>
</reference>
<keyword evidence="3" id="KW-0378">Hydrolase</keyword>
<dbReference type="PROSITE" id="PS50142">
    <property type="entry name" value="RNASE_3_2"/>
    <property type="match status" value="2"/>
</dbReference>